<proteinExistence type="inferred from homology"/>
<keyword evidence="5" id="KW-1185">Reference proteome</keyword>
<dbReference type="InterPro" id="IPR002645">
    <property type="entry name" value="STAS_dom"/>
</dbReference>
<dbReference type="PANTHER" id="PTHR33495">
    <property type="entry name" value="ANTI-SIGMA FACTOR ANTAGONIST TM_1081-RELATED-RELATED"/>
    <property type="match status" value="1"/>
</dbReference>
<dbReference type="InterPro" id="IPR036513">
    <property type="entry name" value="STAS_dom_sf"/>
</dbReference>
<reference evidence="4 5" key="1">
    <citation type="submission" date="2018-10" db="EMBL/GenBank/DDBJ databases">
        <title>Genomic Encyclopedia of Archaeal and Bacterial Type Strains, Phase II (KMG-II): from individual species to whole genera.</title>
        <authorList>
            <person name="Goeker M."/>
        </authorList>
    </citation>
    <scope>NUCLEOTIDE SEQUENCE [LARGE SCALE GENOMIC DNA]</scope>
    <source>
        <strain evidence="4 5">DSM 14954</strain>
    </source>
</reference>
<evidence type="ECO:0000259" key="3">
    <source>
        <dbReference type="PROSITE" id="PS50801"/>
    </source>
</evidence>
<dbReference type="OrthoDB" id="9793697at2"/>
<feature type="domain" description="STAS" evidence="3">
    <location>
        <begin position="4"/>
        <end position="108"/>
    </location>
</feature>
<dbReference type="Pfam" id="PF01740">
    <property type="entry name" value="STAS"/>
    <property type="match status" value="1"/>
</dbReference>
<dbReference type="Gene3D" id="3.30.750.24">
    <property type="entry name" value="STAS domain"/>
    <property type="match status" value="1"/>
</dbReference>
<dbReference type="GO" id="GO:0043856">
    <property type="term" value="F:anti-sigma factor antagonist activity"/>
    <property type="evidence" value="ECO:0007669"/>
    <property type="project" value="InterPro"/>
</dbReference>
<dbReference type="Proteomes" id="UP000278962">
    <property type="component" value="Unassembled WGS sequence"/>
</dbReference>
<evidence type="ECO:0000313" key="4">
    <source>
        <dbReference type="EMBL" id="RKQ93917.1"/>
    </source>
</evidence>
<dbReference type="CDD" id="cd07043">
    <property type="entry name" value="STAS_anti-anti-sigma_factors"/>
    <property type="match status" value="1"/>
</dbReference>
<gene>
    <name evidence="4" type="ORF">C8N24_3792</name>
</gene>
<organism evidence="4 5">
    <name type="scientific">Solirubrobacter pauli</name>
    <dbReference type="NCBI Taxonomy" id="166793"/>
    <lineage>
        <taxon>Bacteria</taxon>
        <taxon>Bacillati</taxon>
        <taxon>Actinomycetota</taxon>
        <taxon>Thermoleophilia</taxon>
        <taxon>Solirubrobacterales</taxon>
        <taxon>Solirubrobacteraceae</taxon>
        <taxon>Solirubrobacter</taxon>
    </lineage>
</organism>
<dbReference type="AlphaFoldDB" id="A0A660LFK7"/>
<evidence type="ECO:0000313" key="5">
    <source>
        <dbReference type="Proteomes" id="UP000278962"/>
    </source>
</evidence>
<comment type="similarity">
    <text evidence="1 2">Belongs to the anti-sigma-factor antagonist family.</text>
</comment>
<dbReference type="RefSeq" id="WP_121252462.1">
    <property type="nucleotide sequence ID" value="NZ_RBIL01000001.1"/>
</dbReference>
<dbReference type="PROSITE" id="PS50801">
    <property type="entry name" value="STAS"/>
    <property type="match status" value="1"/>
</dbReference>
<accession>A0A660LFK7</accession>
<evidence type="ECO:0000256" key="1">
    <source>
        <dbReference type="ARBA" id="ARBA00009013"/>
    </source>
</evidence>
<evidence type="ECO:0000256" key="2">
    <source>
        <dbReference type="RuleBase" id="RU003749"/>
    </source>
</evidence>
<dbReference type="InterPro" id="IPR003658">
    <property type="entry name" value="Anti-sigma_ant"/>
</dbReference>
<dbReference type="PANTHER" id="PTHR33495:SF2">
    <property type="entry name" value="ANTI-SIGMA FACTOR ANTAGONIST TM_1081-RELATED"/>
    <property type="match status" value="1"/>
</dbReference>
<sequence length="108" mass="12325">MTRFELDTTPLGSAALVTLRGELDMLATAELESALERLTDDVIALDLRELLFLDSAGLRTILLARDRLSEEERRLVLVRGCQAVQRVFELTRMTDRLEFVDAPEHVRR</sequence>
<dbReference type="EMBL" id="RBIL01000001">
    <property type="protein sequence ID" value="RKQ93917.1"/>
    <property type="molecule type" value="Genomic_DNA"/>
</dbReference>
<dbReference type="NCBIfam" id="TIGR00377">
    <property type="entry name" value="ant_ant_sig"/>
    <property type="match status" value="1"/>
</dbReference>
<protein>
    <recommendedName>
        <fullName evidence="2">Anti-sigma factor antagonist</fullName>
    </recommendedName>
</protein>
<name>A0A660LFK7_9ACTN</name>
<dbReference type="SUPFAM" id="SSF52091">
    <property type="entry name" value="SpoIIaa-like"/>
    <property type="match status" value="1"/>
</dbReference>
<comment type="caution">
    <text evidence="4">The sequence shown here is derived from an EMBL/GenBank/DDBJ whole genome shotgun (WGS) entry which is preliminary data.</text>
</comment>